<dbReference type="Gene3D" id="3.10.310.30">
    <property type="match status" value="1"/>
</dbReference>
<evidence type="ECO:0000259" key="1">
    <source>
        <dbReference type="Pfam" id="PF01368"/>
    </source>
</evidence>
<dbReference type="SUPFAM" id="SSF64182">
    <property type="entry name" value="DHH phosphoesterases"/>
    <property type="match status" value="1"/>
</dbReference>
<keyword evidence="2" id="KW-0540">Nuclease</keyword>
<dbReference type="Proteomes" id="UP000827460">
    <property type="component" value="Segment"/>
</dbReference>
<evidence type="ECO:0000313" key="2">
    <source>
        <dbReference type="EMBL" id="UGO50701.1"/>
    </source>
</evidence>
<keyword evidence="2" id="KW-0378">Hydrolase</keyword>
<dbReference type="GO" id="GO:0004527">
    <property type="term" value="F:exonuclease activity"/>
    <property type="evidence" value="ECO:0007669"/>
    <property type="project" value="UniProtKB-KW"/>
</dbReference>
<keyword evidence="2" id="KW-0269">Exonuclease</keyword>
<dbReference type="Gene3D" id="3.90.1640.30">
    <property type="match status" value="1"/>
</dbReference>
<gene>
    <name evidence="2" type="ORF">SOPHRITA_110</name>
</gene>
<dbReference type="InterPro" id="IPR038763">
    <property type="entry name" value="DHH_sf"/>
</dbReference>
<dbReference type="PANTHER" id="PTHR30255">
    <property type="entry name" value="SINGLE-STRANDED-DNA-SPECIFIC EXONUCLEASE RECJ"/>
    <property type="match status" value="1"/>
</dbReference>
<feature type="domain" description="DDH" evidence="1">
    <location>
        <begin position="69"/>
        <end position="242"/>
    </location>
</feature>
<name>A0AAE9CE31_9CAUD</name>
<proteinExistence type="predicted"/>
<sequence>MVKWIQRKAKVKVRKRDDISEQIAKIRGIEDLDEFLNPSESVLHDPYLMKNIDEAGNRIILALMKEQNIVVSYDPDADGLTSASTMIRYLRNYTDKVDFIYGERNDGHGIASMIKVKGLDQSELPEDEQDESKTKRLALNLENLEKIKACDLLILVDSSSNDAVACKYIAEELSKEIIILDHHQIERPNPHVLMVNPQQEGCKYPNKALSGAGVVFKVMQVMEDTLDQVDPFDYIDLVAVGMYADIMKVNVPENRYLILQGLRNVKTMGLTRILKGAKIDNWNLDCNAIGFGIAPLLNGTARMDELRLAIDLLLEDDDNKCKPLRLKMQKLNERRRAIQKDLVESYSKKVNLKEKILVVLDDKTSKGFNGVVAQQMSDTFKRPVIVGRNHKGTISGSFRSYGGFPLKDFLADFNEIGEIEVLGHPEAGGIVMPSEHLDNLNEYIKRFLPDLDSDEQTIEYDLELTPEEAIENIRTVEKFNKLTGNGFDKIIVRVNGITIESKKCIGKTFETMKFATYDEMELIKFRVNSRYGANLNEWDTIDAVGVLSMNEFYNFKLKEKICTPQIMLEGYRKHEPEDE</sequence>
<reference evidence="2" key="1">
    <citation type="submission" date="2021-10" db="EMBL/GenBank/DDBJ databases">
        <authorList>
            <person name="Lavering E.D."/>
            <person name="James R."/>
            <person name="Fairholm J.D."/>
            <person name="Ogilvie B.H."/>
            <person name="Thurgood T.L."/>
            <person name="Robison R.A."/>
            <person name="Grose J.H."/>
        </authorList>
    </citation>
    <scope>NUCLEOTIDE SEQUENCE</scope>
</reference>
<dbReference type="InterPro" id="IPR051673">
    <property type="entry name" value="SSDNA_exonuclease_RecJ"/>
</dbReference>
<dbReference type="Pfam" id="PF01368">
    <property type="entry name" value="DHH"/>
    <property type="match status" value="1"/>
</dbReference>
<organism evidence="2 3">
    <name type="scientific">Bacillus phage vB_BanS_Sophrita</name>
    <dbReference type="NCBI Taxonomy" id="2894790"/>
    <lineage>
        <taxon>Viruses</taxon>
        <taxon>Duplodnaviria</taxon>
        <taxon>Heunggongvirae</taxon>
        <taxon>Uroviricota</taxon>
        <taxon>Caudoviricetes</taxon>
        <taxon>Joanripponvirinae</taxon>
        <taxon>Sophritavirus</taxon>
        <taxon>Sophritavirus sophrita</taxon>
    </lineage>
</organism>
<accession>A0AAE9CE31</accession>
<protein>
    <submittedName>
        <fullName evidence="2">Single-stranded-DNA-specific exonuclease</fullName>
    </submittedName>
</protein>
<keyword evidence="3" id="KW-1185">Reference proteome</keyword>
<dbReference type="InterPro" id="IPR001667">
    <property type="entry name" value="DDH_dom"/>
</dbReference>
<evidence type="ECO:0000313" key="3">
    <source>
        <dbReference type="Proteomes" id="UP000827460"/>
    </source>
</evidence>
<dbReference type="PANTHER" id="PTHR30255:SF2">
    <property type="entry name" value="SINGLE-STRANDED-DNA-SPECIFIC EXONUCLEASE RECJ"/>
    <property type="match status" value="1"/>
</dbReference>
<dbReference type="EMBL" id="OK499991">
    <property type="protein sequence ID" value="UGO50701.1"/>
    <property type="molecule type" value="Genomic_DNA"/>
</dbReference>